<keyword evidence="2" id="KW-1185">Reference proteome</keyword>
<reference evidence="2" key="1">
    <citation type="journal article" date="2023" name="Front. Plant Sci.">
        <title>Chromosomal-level genome assembly of Melastoma candidum provides insights into trichome evolution.</title>
        <authorList>
            <person name="Zhong Y."/>
            <person name="Wu W."/>
            <person name="Sun C."/>
            <person name="Zou P."/>
            <person name="Liu Y."/>
            <person name="Dai S."/>
            <person name="Zhou R."/>
        </authorList>
    </citation>
    <scope>NUCLEOTIDE SEQUENCE [LARGE SCALE GENOMIC DNA]</scope>
</reference>
<name>A0ACB9NYB7_9MYRT</name>
<dbReference type="EMBL" id="CM042886">
    <property type="protein sequence ID" value="KAI4341021.1"/>
    <property type="molecule type" value="Genomic_DNA"/>
</dbReference>
<sequence length="269" mass="29480">MFIYIRNIHNTPTHSIKSPNNFTTPPPIPSNIVLLNSPPPPQHHSHELDQRHIHRLRLHRLCLPYHRLSSGYTFAVKSTDASRLLPLQNKARVLSSLDSTHIVGYRGDAASPAGRPVFNLFLEYVPAGSLSNVIRKRGTLEEVAIAWYARQILVGLDYLHSRGIVHCDVKPSNILVGSGDCVKIANFGCSKRVEAAPIAIRGTPKYMAPEAACGAEQGCPADIWAFGCTIIEMATGKFPWTGVCDPVSAIHKIVYSGQSPEIPSRLSAH</sequence>
<proteinExistence type="predicted"/>
<evidence type="ECO:0000313" key="1">
    <source>
        <dbReference type="EMBL" id="KAI4341021.1"/>
    </source>
</evidence>
<protein>
    <submittedName>
        <fullName evidence="1">Uncharacterized protein</fullName>
    </submittedName>
</protein>
<comment type="caution">
    <text evidence="1">The sequence shown here is derived from an EMBL/GenBank/DDBJ whole genome shotgun (WGS) entry which is preliminary data.</text>
</comment>
<evidence type="ECO:0000313" key="2">
    <source>
        <dbReference type="Proteomes" id="UP001057402"/>
    </source>
</evidence>
<accession>A0ACB9NYB7</accession>
<organism evidence="1 2">
    <name type="scientific">Melastoma candidum</name>
    <dbReference type="NCBI Taxonomy" id="119954"/>
    <lineage>
        <taxon>Eukaryota</taxon>
        <taxon>Viridiplantae</taxon>
        <taxon>Streptophyta</taxon>
        <taxon>Embryophyta</taxon>
        <taxon>Tracheophyta</taxon>
        <taxon>Spermatophyta</taxon>
        <taxon>Magnoliopsida</taxon>
        <taxon>eudicotyledons</taxon>
        <taxon>Gunneridae</taxon>
        <taxon>Pentapetalae</taxon>
        <taxon>rosids</taxon>
        <taxon>malvids</taxon>
        <taxon>Myrtales</taxon>
        <taxon>Melastomataceae</taxon>
        <taxon>Melastomatoideae</taxon>
        <taxon>Melastomateae</taxon>
        <taxon>Melastoma</taxon>
    </lineage>
</organism>
<gene>
    <name evidence="1" type="ORF">MLD38_025797</name>
</gene>
<dbReference type="Proteomes" id="UP001057402">
    <property type="component" value="Chromosome 7"/>
</dbReference>